<organism evidence="3 4">
    <name type="scientific">Halopenitus salinus</name>
    <dbReference type="NCBI Taxonomy" id="1198295"/>
    <lineage>
        <taxon>Archaea</taxon>
        <taxon>Methanobacteriati</taxon>
        <taxon>Methanobacteriota</taxon>
        <taxon>Stenosarchaea group</taxon>
        <taxon>Halobacteria</taxon>
        <taxon>Halobacteriales</taxon>
        <taxon>Haloferacaceae</taxon>
        <taxon>Halopenitus</taxon>
    </lineage>
</organism>
<dbReference type="CDD" id="cd11616">
    <property type="entry name" value="SAF_DH_OX_like"/>
    <property type="match status" value="1"/>
</dbReference>
<name>A0ABD5UXP6_9EURY</name>
<evidence type="ECO:0000259" key="1">
    <source>
        <dbReference type="Pfam" id="PF03447"/>
    </source>
</evidence>
<dbReference type="InterPro" id="IPR048423">
    <property type="entry name" value="DRL_cat"/>
</dbReference>
<dbReference type="PANTHER" id="PTHR37850:SF3">
    <property type="entry name" value="BLR7815 PROTEIN"/>
    <property type="match status" value="1"/>
</dbReference>
<proteinExistence type="predicted"/>
<sequence>MLNIPSQLTELDEPIDVGVIGAGLFGTRLVDQVERAPGMRTAALADIETDKAVETLQNAGVDDALIEQVDGTESLEAAIESGDRAVIADGVDLANADVDVVVEATGIPEFGARHAYTAIMNETHVVMVTVEADTVVGPTLARLAEKAGVTYSMAYGDQPALLAELYDWAQTIGLDVVAAGKGNPFIEEYRYGTPEDVFERWGFDEEFVEENQLNPYMYNSFLDGTKVAVEMCAVANATGLKPDVPGMHLPTAELEDIPEKMRPKEDGGLLDRTGVVDTISSLKPDETQVENDIEFGVWIVTTTPNERVQQYLDQYGGSGMYIASEGKYQLFYRPHHLPGTETSVSVANAALRNEPTGVPKNREAEVVGAAKKDLAPGDELDGGGGYTVYGLLVDAETATEEDYVPLELLDDATVTTDLEKDDIVTFDDVEVDQESFLYRLRMLQDAEASL</sequence>
<keyword evidence="4" id="KW-1185">Reference proteome</keyword>
<feature type="domain" description="Aspartate/homoserine dehydrogenase NAD-binding" evidence="1">
    <location>
        <begin position="21"/>
        <end position="151"/>
    </location>
</feature>
<feature type="domain" description="Oxidoreductase DRL-like catalytic" evidence="2">
    <location>
        <begin position="156"/>
        <end position="342"/>
    </location>
</feature>
<dbReference type="Gene3D" id="3.40.50.720">
    <property type="entry name" value="NAD(P)-binding Rossmann-like Domain"/>
    <property type="match status" value="1"/>
</dbReference>
<dbReference type="EMBL" id="JBHSXL010000009">
    <property type="protein sequence ID" value="MFC6892912.1"/>
    <property type="molecule type" value="Genomic_DNA"/>
</dbReference>
<evidence type="ECO:0000313" key="3">
    <source>
        <dbReference type="EMBL" id="MFC6892912.1"/>
    </source>
</evidence>
<dbReference type="RefSeq" id="WP_379743957.1">
    <property type="nucleotide sequence ID" value="NZ_JBHSVN010000001.1"/>
</dbReference>
<evidence type="ECO:0000259" key="2">
    <source>
        <dbReference type="Pfam" id="PF21135"/>
    </source>
</evidence>
<dbReference type="Pfam" id="PF21135">
    <property type="entry name" value="DRL_cat"/>
    <property type="match status" value="1"/>
</dbReference>
<protein>
    <submittedName>
        <fullName evidence="3">NAD(P)H-dependent oxidoreductase</fullName>
    </submittedName>
</protein>
<accession>A0ABD5UXP6</accession>
<comment type="caution">
    <text evidence="3">The sequence shown here is derived from an EMBL/GenBank/DDBJ whole genome shotgun (WGS) entry which is preliminary data.</text>
</comment>
<dbReference type="Proteomes" id="UP001596296">
    <property type="component" value="Unassembled WGS sequence"/>
</dbReference>
<dbReference type="Pfam" id="PF03447">
    <property type="entry name" value="NAD_binding_3"/>
    <property type="match status" value="1"/>
</dbReference>
<dbReference type="SUPFAM" id="SSF51735">
    <property type="entry name" value="NAD(P)-binding Rossmann-fold domains"/>
    <property type="match status" value="1"/>
</dbReference>
<dbReference type="InterPro" id="IPR005106">
    <property type="entry name" value="Asp/hSer_DH_NAD-bd"/>
</dbReference>
<dbReference type="PANTHER" id="PTHR37850">
    <property type="entry name" value="STRU PROTEIN"/>
    <property type="match status" value="1"/>
</dbReference>
<dbReference type="AlphaFoldDB" id="A0ABD5UXP6"/>
<evidence type="ECO:0000313" key="4">
    <source>
        <dbReference type="Proteomes" id="UP001596296"/>
    </source>
</evidence>
<dbReference type="InterPro" id="IPR036291">
    <property type="entry name" value="NAD(P)-bd_dom_sf"/>
</dbReference>
<gene>
    <name evidence="3" type="ORF">ACFQE9_09890</name>
</gene>
<reference evidence="3 4" key="1">
    <citation type="journal article" date="2019" name="Int. J. Syst. Evol. Microbiol.">
        <title>The Global Catalogue of Microorganisms (GCM) 10K type strain sequencing project: providing services to taxonomists for standard genome sequencing and annotation.</title>
        <authorList>
            <consortium name="The Broad Institute Genomics Platform"/>
            <consortium name="The Broad Institute Genome Sequencing Center for Infectious Disease"/>
            <person name="Wu L."/>
            <person name="Ma J."/>
        </authorList>
    </citation>
    <scope>NUCLEOTIDE SEQUENCE [LARGE SCALE GENOMIC DNA]</scope>
    <source>
        <strain evidence="3 4">SKJ47</strain>
    </source>
</reference>